<dbReference type="Proteomes" id="UP001266305">
    <property type="component" value="Unassembled WGS sequence"/>
</dbReference>
<organism evidence="1 2">
    <name type="scientific">Saguinus oedipus</name>
    <name type="common">Cotton-top tamarin</name>
    <name type="synonym">Oedipomidas oedipus</name>
    <dbReference type="NCBI Taxonomy" id="9490"/>
    <lineage>
        <taxon>Eukaryota</taxon>
        <taxon>Metazoa</taxon>
        <taxon>Chordata</taxon>
        <taxon>Craniata</taxon>
        <taxon>Vertebrata</taxon>
        <taxon>Euteleostomi</taxon>
        <taxon>Mammalia</taxon>
        <taxon>Eutheria</taxon>
        <taxon>Euarchontoglires</taxon>
        <taxon>Primates</taxon>
        <taxon>Haplorrhini</taxon>
        <taxon>Platyrrhini</taxon>
        <taxon>Cebidae</taxon>
        <taxon>Callitrichinae</taxon>
        <taxon>Saguinus</taxon>
    </lineage>
</organism>
<feature type="non-terminal residue" evidence="1">
    <location>
        <position position="1"/>
    </location>
</feature>
<proteinExistence type="predicted"/>
<gene>
    <name evidence="1" type="ORF">P7K49_013755</name>
</gene>
<evidence type="ECO:0000313" key="1">
    <source>
        <dbReference type="EMBL" id="KAK2108590.1"/>
    </source>
</evidence>
<comment type="caution">
    <text evidence="1">The sequence shown here is derived from an EMBL/GenBank/DDBJ whole genome shotgun (WGS) entry which is preliminary data.</text>
</comment>
<keyword evidence="2" id="KW-1185">Reference proteome</keyword>
<sequence>LYWVIVINKLSCLHSPDLAATLVSTRFCMHPPVVLSGCGIVHTVNNFPLLTEELPFFGPTF</sequence>
<accession>A0ABQ9VGV4</accession>
<name>A0ABQ9VGV4_SAGOE</name>
<dbReference type="EMBL" id="JASSZA010000006">
    <property type="protein sequence ID" value="KAK2108590.1"/>
    <property type="molecule type" value="Genomic_DNA"/>
</dbReference>
<protein>
    <submittedName>
        <fullName evidence="1">Uncharacterized protein</fullName>
    </submittedName>
</protein>
<evidence type="ECO:0000313" key="2">
    <source>
        <dbReference type="Proteomes" id="UP001266305"/>
    </source>
</evidence>
<feature type="non-terminal residue" evidence="1">
    <location>
        <position position="61"/>
    </location>
</feature>
<reference evidence="1 2" key="1">
    <citation type="submission" date="2023-05" db="EMBL/GenBank/DDBJ databases">
        <title>B98-5 Cell Line De Novo Hybrid Assembly: An Optical Mapping Approach.</title>
        <authorList>
            <person name="Kananen K."/>
            <person name="Auerbach J.A."/>
            <person name="Kautto E."/>
            <person name="Blachly J.S."/>
        </authorList>
    </citation>
    <scope>NUCLEOTIDE SEQUENCE [LARGE SCALE GENOMIC DNA]</scope>
    <source>
        <strain evidence="1">B95-8</strain>
        <tissue evidence="1">Cell line</tissue>
    </source>
</reference>